<feature type="region of interest" description="Disordered" evidence="3">
    <location>
        <begin position="1"/>
        <end position="29"/>
    </location>
</feature>
<feature type="compositionally biased region" description="Basic and acidic residues" evidence="3">
    <location>
        <begin position="13"/>
        <end position="22"/>
    </location>
</feature>
<evidence type="ECO:0000313" key="5">
    <source>
        <dbReference type="EMBL" id="MFC5970299.1"/>
    </source>
</evidence>
<evidence type="ECO:0000256" key="1">
    <source>
        <dbReference type="ARBA" id="ARBA00022729"/>
    </source>
</evidence>
<dbReference type="Pfam" id="PF05426">
    <property type="entry name" value="Alginate_lyase"/>
    <property type="match status" value="1"/>
</dbReference>
<dbReference type="Gene3D" id="1.50.10.100">
    <property type="entry name" value="Chondroitin AC/alginate lyase"/>
    <property type="match status" value="1"/>
</dbReference>
<feature type="region of interest" description="Disordered" evidence="3">
    <location>
        <begin position="427"/>
        <end position="447"/>
    </location>
</feature>
<evidence type="ECO:0000256" key="3">
    <source>
        <dbReference type="SAM" id="MobiDB-lite"/>
    </source>
</evidence>
<proteinExistence type="predicted"/>
<comment type="caution">
    <text evidence="5">The sequence shown here is derived from an EMBL/GenBank/DDBJ whole genome shotgun (WGS) entry which is preliminary data.</text>
</comment>
<dbReference type="RefSeq" id="WP_247419127.1">
    <property type="nucleotide sequence ID" value="NZ_JALLGW010000002.1"/>
</dbReference>
<dbReference type="InterPro" id="IPR008929">
    <property type="entry name" value="Chondroitin_lyas"/>
</dbReference>
<dbReference type="Proteomes" id="UP001596099">
    <property type="component" value="Unassembled WGS sequence"/>
</dbReference>
<keyword evidence="6" id="KW-1185">Reference proteome</keyword>
<keyword evidence="1" id="KW-0732">Signal</keyword>
<sequence length="447" mass="49555">MYPEDGGNGSVDGARENDDGRGRGRRWSRRRVLGATGALAAGAAAGCIATNAEGQTGGDSEGGSDPALFADRGELAAVKRRVDAGDEPWASAYESFIADADESLDATPKSVTDGDGSNLFESSDPDDDTRGDYVRAIEMGDRIRDLGLAYEFTGDDAYAERAVEFVDHWYFGDTRMTPEETDTIELYITLPKMWYGAELVRDHPAWDDVEGSQEGLADWIRTYFETVGTDVPDWVQNIFVWRETAHAAGAAYLGDEEELTACFDRLRDAAFVQLDDDGLLEEELDRSEGLSYSLYALKAFVTAAELGRHYGESFYDHERFGGSALKLMFDAHAPFFFDPESFDERFGESGGFAAREREEGTSAYELAYSYWGDDRYLDVVESDGSEITNEPTYVEQHQDAIDAKGRPVRDERLLGWTTLTHGNRFDLDLDEEGESDERSRGSVSGRE</sequence>
<dbReference type="PROSITE" id="PS51318">
    <property type="entry name" value="TAT"/>
    <property type="match status" value="1"/>
</dbReference>
<feature type="compositionally biased region" description="Gly residues" evidence="3">
    <location>
        <begin position="1"/>
        <end position="10"/>
    </location>
</feature>
<reference evidence="5 6" key="1">
    <citation type="journal article" date="2019" name="Int. J. Syst. Evol. Microbiol.">
        <title>The Global Catalogue of Microorganisms (GCM) 10K type strain sequencing project: providing services to taxonomists for standard genome sequencing and annotation.</title>
        <authorList>
            <consortium name="The Broad Institute Genomics Platform"/>
            <consortium name="The Broad Institute Genome Sequencing Center for Infectious Disease"/>
            <person name="Wu L."/>
            <person name="Ma J."/>
        </authorList>
    </citation>
    <scope>NUCLEOTIDE SEQUENCE [LARGE SCALE GENOMIC DNA]</scope>
    <source>
        <strain evidence="5 6">CGMCC 1.12543</strain>
    </source>
</reference>
<organism evidence="5 6">
    <name type="scientific">Halomarina salina</name>
    <dbReference type="NCBI Taxonomy" id="1872699"/>
    <lineage>
        <taxon>Archaea</taxon>
        <taxon>Methanobacteriati</taxon>
        <taxon>Methanobacteriota</taxon>
        <taxon>Stenosarchaea group</taxon>
        <taxon>Halobacteria</taxon>
        <taxon>Halobacteriales</taxon>
        <taxon>Natronomonadaceae</taxon>
        <taxon>Halomarina</taxon>
    </lineage>
</organism>
<dbReference type="InterPro" id="IPR006311">
    <property type="entry name" value="TAT_signal"/>
</dbReference>
<protein>
    <submittedName>
        <fullName evidence="5">Alginate lyase family protein</fullName>
    </submittedName>
</protein>
<feature type="compositionally biased region" description="Basic and acidic residues" evidence="3">
    <location>
        <begin position="436"/>
        <end position="447"/>
    </location>
</feature>
<dbReference type="SUPFAM" id="SSF48230">
    <property type="entry name" value="Chondroitin AC/alginate lyase"/>
    <property type="match status" value="1"/>
</dbReference>
<dbReference type="EMBL" id="JBHSQH010000001">
    <property type="protein sequence ID" value="MFC5970299.1"/>
    <property type="molecule type" value="Genomic_DNA"/>
</dbReference>
<evidence type="ECO:0000259" key="4">
    <source>
        <dbReference type="Pfam" id="PF05426"/>
    </source>
</evidence>
<evidence type="ECO:0000313" key="6">
    <source>
        <dbReference type="Proteomes" id="UP001596099"/>
    </source>
</evidence>
<dbReference type="InterPro" id="IPR008397">
    <property type="entry name" value="Alginate_lyase_dom"/>
</dbReference>
<dbReference type="AlphaFoldDB" id="A0ABD5RIA4"/>
<feature type="domain" description="Alginate lyase" evidence="4">
    <location>
        <begin position="105"/>
        <end position="342"/>
    </location>
</feature>
<name>A0ABD5RIA4_9EURY</name>
<evidence type="ECO:0000256" key="2">
    <source>
        <dbReference type="ARBA" id="ARBA00023239"/>
    </source>
</evidence>
<dbReference type="GO" id="GO:0016829">
    <property type="term" value="F:lyase activity"/>
    <property type="evidence" value="ECO:0007669"/>
    <property type="project" value="UniProtKB-KW"/>
</dbReference>
<feature type="region of interest" description="Disordered" evidence="3">
    <location>
        <begin position="106"/>
        <end position="130"/>
    </location>
</feature>
<gene>
    <name evidence="5" type="ORF">ACFPYI_03055</name>
</gene>
<keyword evidence="2 5" id="KW-0456">Lyase</keyword>
<accession>A0ABD5RIA4</accession>